<organism evidence="4 5">
    <name type="scientific">Pomacea canaliculata</name>
    <name type="common">Golden apple snail</name>
    <dbReference type="NCBI Taxonomy" id="400727"/>
    <lineage>
        <taxon>Eukaryota</taxon>
        <taxon>Metazoa</taxon>
        <taxon>Spiralia</taxon>
        <taxon>Lophotrochozoa</taxon>
        <taxon>Mollusca</taxon>
        <taxon>Gastropoda</taxon>
        <taxon>Caenogastropoda</taxon>
        <taxon>Architaenioglossa</taxon>
        <taxon>Ampullarioidea</taxon>
        <taxon>Ampullariidae</taxon>
        <taxon>Pomacea</taxon>
    </lineage>
</organism>
<reference evidence="4 5" key="1">
    <citation type="submission" date="2018-04" db="EMBL/GenBank/DDBJ databases">
        <title>The genome of golden apple snail Pomacea canaliculata provides insight into stress tolerance and invasive adaptation.</title>
        <authorList>
            <person name="Liu C."/>
            <person name="Liu B."/>
            <person name="Ren Y."/>
            <person name="Zhang Y."/>
            <person name="Wang H."/>
            <person name="Li S."/>
            <person name="Jiang F."/>
            <person name="Yin L."/>
            <person name="Zhang G."/>
            <person name="Qian W."/>
            <person name="Fan W."/>
        </authorList>
    </citation>
    <scope>NUCLEOTIDE SEQUENCE [LARGE SCALE GENOMIC DNA]</scope>
    <source>
        <strain evidence="4">SZHN2017</strain>
        <tissue evidence="4">Muscle</tissue>
    </source>
</reference>
<evidence type="ECO:0000313" key="5">
    <source>
        <dbReference type="Proteomes" id="UP000245119"/>
    </source>
</evidence>
<dbReference type="InterPro" id="IPR002557">
    <property type="entry name" value="Chitin-bd_dom"/>
</dbReference>
<feature type="compositionally biased region" description="Low complexity" evidence="1">
    <location>
        <begin position="221"/>
        <end position="232"/>
    </location>
</feature>
<keyword evidence="2" id="KW-0732">Signal</keyword>
<gene>
    <name evidence="4" type="ORF">C0Q70_20594</name>
</gene>
<dbReference type="EMBL" id="PZQS01000013">
    <property type="protein sequence ID" value="PVD20100.1"/>
    <property type="molecule type" value="Genomic_DNA"/>
</dbReference>
<feature type="compositionally biased region" description="Basic and acidic residues" evidence="1">
    <location>
        <begin position="192"/>
        <end position="206"/>
    </location>
</feature>
<dbReference type="Pfam" id="PF01607">
    <property type="entry name" value="CBM_14"/>
    <property type="match status" value="1"/>
</dbReference>
<evidence type="ECO:0000256" key="1">
    <source>
        <dbReference type="SAM" id="MobiDB-lite"/>
    </source>
</evidence>
<dbReference type="OrthoDB" id="6158450at2759"/>
<feature type="signal peptide" evidence="2">
    <location>
        <begin position="1"/>
        <end position="25"/>
    </location>
</feature>
<feature type="compositionally biased region" description="Low complexity" evidence="1">
    <location>
        <begin position="361"/>
        <end position="386"/>
    </location>
</feature>
<keyword evidence="5" id="KW-1185">Reference proteome</keyword>
<protein>
    <recommendedName>
        <fullName evidence="3">Chitin-binding type-2 domain-containing protein</fullName>
    </recommendedName>
</protein>
<dbReference type="GO" id="GO:0005576">
    <property type="term" value="C:extracellular region"/>
    <property type="evidence" value="ECO:0007669"/>
    <property type="project" value="InterPro"/>
</dbReference>
<dbReference type="GO" id="GO:0008061">
    <property type="term" value="F:chitin binding"/>
    <property type="evidence" value="ECO:0007669"/>
    <property type="project" value="InterPro"/>
</dbReference>
<feature type="region of interest" description="Disordered" evidence="1">
    <location>
        <begin position="101"/>
        <end position="253"/>
    </location>
</feature>
<feature type="compositionally biased region" description="Basic and acidic residues" evidence="1">
    <location>
        <begin position="109"/>
        <end position="118"/>
    </location>
</feature>
<dbReference type="Proteomes" id="UP000245119">
    <property type="component" value="Linkage Group LG13"/>
</dbReference>
<dbReference type="PROSITE" id="PS50940">
    <property type="entry name" value="CHIT_BIND_II"/>
    <property type="match status" value="1"/>
</dbReference>
<dbReference type="AlphaFoldDB" id="A0A2T7NG14"/>
<feature type="chain" id="PRO_5015425810" description="Chitin-binding type-2 domain-containing protein" evidence="2">
    <location>
        <begin position="26"/>
        <end position="498"/>
    </location>
</feature>
<comment type="caution">
    <text evidence="4">The sequence shown here is derived from an EMBL/GenBank/DDBJ whole genome shotgun (WGS) entry which is preliminary data.</text>
</comment>
<sequence length="498" mass="55775">MAIRLTVSGLFIVVFFLTVLNFSQADYSRRLVRNTSAKLPCTTSTGVEWVRTPGNCSKYLVCGFGIPMATLGCPNSLVWSLQAKNCVQRGSRWDDCLQVSEKEEEGELKEETQGKEADISDDGATTDDTVDKEEVSDNEWSLVNNRNDDEGFGTEEGNSLPVDDEKGLEESHVDSERIESEGSQQSTGEDVSESHEKTREDTRWDQDDNASAADDDVVWESSTTATMTSAPSQRGLTEGSGHLSPRPSAVSGGSWWLTAPTSAAPTTYKSPFQRWHTTRRRTIIANDDDLDQNRRRDNNHVRSENDYDESVWWHPRWTSAPTQSTTRRPWWSDEENQIPWLTQSERPDWWPRHDDITDATTETTLSTTAASATTTPSSDSSVTSSSVDDHPASASPTVITWPPPSEVADDDDSETDLIWREMTSRTYPEESWLSTKAYPEDEKWWESEEVPSFYPAWSEDRVSISLGYQASWRGGVGVASLRPATFWFGTTSVDRASL</sequence>
<evidence type="ECO:0000259" key="3">
    <source>
        <dbReference type="PROSITE" id="PS50940"/>
    </source>
</evidence>
<feature type="compositionally biased region" description="Acidic residues" evidence="1">
    <location>
        <begin position="119"/>
        <end position="137"/>
    </location>
</feature>
<evidence type="ECO:0000313" key="4">
    <source>
        <dbReference type="EMBL" id="PVD20100.1"/>
    </source>
</evidence>
<feature type="region of interest" description="Disordered" evidence="1">
    <location>
        <begin position="361"/>
        <end position="411"/>
    </location>
</feature>
<name>A0A2T7NG14_POMCA</name>
<evidence type="ECO:0000256" key="2">
    <source>
        <dbReference type="SAM" id="SignalP"/>
    </source>
</evidence>
<dbReference type="InterPro" id="IPR036508">
    <property type="entry name" value="Chitin-bd_dom_sf"/>
</dbReference>
<feature type="compositionally biased region" description="Basic and acidic residues" evidence="1">
    <location>
        <begin position="163"/>
        <end position="180"/>
    </location>
</feature>
<dbReference type="SUPFAM" id="SSF57625">
    <property type="entry name" value="Invertebrate chitin-binding proteins"/>
    <property type="match status" value="1"/>
</dbReference>
<accession>A0A2T7NG14</accession>
<proteinExistence type="predicted"/>
<feature type="domain" description="Chitin-binding type-2" evidence="3">
    <location>
        <begin position="38"/>
        <end position="98"/>
    </location>
</feature>